<protein>
    <recommendedName>
        <fullName evidence="4">Transmembrane protein</fullName>
    </recommendedName>
</protein>
<keyword evidence="1" id="KW-0812">Transmembrane</keyword>
<dbReference type="AlphaFoldDB" id="A0A1A6XVY7"/>
<feature type="transmembrane region" description="Helical" evidence="1">
    <location>
        <begin position="35"/>
        <end position="55"/>
    </location>
</feature>
<evidence type="ECO:0000313" key="2">
    <source>
        <dbReference type="EMBL" id="OBU66875.1"/>
    </source>
</evidence>
<sequence length="272" mass="30022">MNSQGHRRNDRQHSFGQAWKQTFGASLSMPRANKWVILSLAVVSLLGTGAAMAAWQVSDSSTHSRLDQINRNIGNNGTVTGRLTEVRDRIGNNGTVTGQLNDVNRKLRVTPRNSTTTPEMIATPTGEEALNATQPTALNIAMDQLCTAGASTTLGQQQQQLCMAAAQTELAQYRFSMRMFERAQQNYDRLKQLEDRRRTLTADDYANVQYNTNELLALTALMDNDRDRYRTYMSAYEARVAHINNARAALTRNALKGSGSVNVPTGLSIPGL</sequence>
<organism evidence="2 3">
    <name type="scientific">Stenotrophomonas maltophilia</name>
    <name type="common">Pseudomonas maltophilia</name>
    <name type="synonym">Xanthomonas maltophilia</name>
    <dbReference type="NCBI Taxonomy" id="40324"/>
    <lineage>
        <taxon>Bacteria</taxon>
        <taxon>Pseudomonadati</taxon>
        <taxon>Pseudomonadota</taxon>
        <taxon>Gammaproteobacteria</taxon>
        <taxon>Lysobacterales</taxon>
        <taxon>Lysobacteraceae</taxon>
        <taxon>Stenotrophomonas</taxon>
        <taxon>Stenotrophomonas maltophilia group</taxon>
    </lineage>
</organism>
<evidence type="ECO:0008006" key="4">
    <source>
        <dbReference type="Google" id="ProtNLM"/>
    </source>
</evidence>
<accession>A0A1A6XVY7</accession>
<reference evidence="2 3" key="1">
    <citation type="submission" date="2016-05" db="EMBL/GenBank/DDBJ databases">
        <title>Draft Genome Sequences of Stenotrophomonas maltophilia Strains Sm32COP, Sm41DVV, Sm46PAILV, SmF3, SmF22, SmSOFb1 and SmCVFa1, Isolated from Different Manures, in France.</title>
        <authorList>
            <person name="Nazaret S."/>
            <person name="Bodilis J."/>
        </authorList>
    </citation>
    <scope>NUCLEOTIDE SEQUENCE [LARGE SCALE GENOMIC DNA]</scope>
    <source>
        <strain evidence="2 3">Sm46PAILV</strain>
    </source>
</reference>
<name>A0A1A6XVY7_STEMA</name>
<evidence type="ECO:0000313" key="3">
    <source>
        <dbReference type="Proteomes" id="UP000092256"/>
    </source>
</evidence>
<comment type="caution">
    <text evidence="2">The sequence shown here is derived from an EMBL/GenBank/DDBJ whole genome shotgun (WGS) entry which is preliminary data.</text>
</comment>
<evidence type="ECO:0000256" key="1">
    <source>
        <dbReference type="SAM" id="Phobius"/>
    </source>
</evidence>
<dbReference type="EMBL" id="LYVJ01000007">
    <property type="protein sequence ID" value="OBU66875.1"/>
    <property type="molecule type" value="Genomic_DNA"/>
</dbReference>
<keyword evidence="1" id="KW-1133">Transmembrane helix</keyword>
<proteinExistence type="predicted"/>
<keyword evidence="1" id="KW-0472">Membrane</keyword>
<gene>
    <name evidence="2" type="ORF">A9K58_10480</name>
</gene>
<dbReference type="RefSeq" id="WP_065199307.1">
    <property type="nucleotide sequence ID" value="NZ_LYVJ01000007.1"/>
</dbReference>
<dbReference type="OrthoDB" id="6024971at2"/>
<dbReference type="Proteomes" id="UP000092256">
    <property type="component" value="Unassembled WGS sequence"/>
</dbReference>